<reference evidence="2 3" key="1">
    <citation type="submission" date="2016-02" db="EMBL/GenBank/DDBJ databases">
        <title>Genome analysis of coral dinoflagellate symbionts highlights evolutionary adaptations to a symbiotic lifestyle.</title>
        <authorList>
            <person name="Aranda M."/>
            <person name="Li Y."/>
            <person name="Liew Y.J."/>
            <person name="Baumgarten S."/>
            <person name="Simakov O."/>
            <person name="Wilson M."/>
            <person name="Piel J."/>
            <person name="Ashoor H."/>
            <person name="Bougouffa S."/>
            <person name="Bajic V.B."/>
            <person name="Ryu T."/>
            <person name="Ravasi T."/>
            <person name="Bayer T."/>
            <person name="Micklem G."/>
            <person name="Kim H."/>
            <person name="Bhak J."/>
            <person name="Lajeunesse T.C."/>
            <person name="Voolstra C.R."/>
        </authorList>
    </citation>
    <scope>NUCLEOTIDE SEQUENCE [LARGE SCALE GENOMIC DNA]</scope>
    <source>
        <strain evidence="2 3">CCMP2467</strain>
    </source>
</reference>
<sequence length="484" mass="52994">MVTPPRIPGTPIFLVTFLDNLKRKRPSNLSAGAAGQLSATSTTDKVEEGDLPTFVVEERAASRSSSEGSGSTMLTQDAAENWLSKLDDKPECNAGHPLFRFGTPGPNWTCSSCLKEFRNRKLLWGCRVCDYDLCGSCLSGRSSRRGKESDHRESPLPRSGRARTGAHLQVELKSLAADEHPRELFPDALDVTLRVNGETLSVRAACPSDDFKGGFRKVYLIDGLANGHHLVLKVARSKADNICELKASLACPAVFTKVHDSGSIELRLRPRSVCNIFFLLSERVVRLKDMAEILPKSTAAWVAYRSIQSICAATEHGVKCRDLGVKQWGFRGLRDPCLEPQALLRDLVVGLRDDSVRLVILDANCCVPDTYNASLLAPRRMASYWAMILSLTSASVVARVQYFLRSQSFNAKRIAENLARSHTTFGASDNKADECEGSSAWVQVGWATEASLRHEPQFSLDVGLVGSRGERIYPLCPGSAALLA</sequence>
<evidence type="ECO:0000313" key="3">
    <source>
        <dbReference type="Proteomes" id="UP000186817"/>
    </source>
</evidence>
<organism evidence="2 3">
    <name type="scientific">Symbiodinium microadriaticum</name>
    <name type="common">Dinoflagellate</name>
    <name type="synonym">Zooxanthella microadriatica</name>
    <dbReference type="NCBI Taxonomy" id="2951"/>
    <lineage>
        <taxon>Eukaryota</taxon>
        <taxon>Sar</taxon>
        <taxon>Alveolata</taxon>
        <taxon>Dinophyceae</taxon>
        <taxon>Suessiales</taxon>
        <taxon>Symbiodiniaceae</taxon>
        <taxon>Symbiodinium</taxon>
    </lineage>
</organism>
<evidence type="ECO:0000256" key="1">
    <source>
        <dbReference type="SAM" id="MobiDB-lite"/>
    </source>
</evidence>
<dbReference type="Proteomes" id="UP000186817">
    <property type="component" value="Unassembled WGS sequence"/>
</dbReference>
<accession>A0A1Q9BVX7</accession>
<comment type="caution">
    <text evidence="2">The sequence shown here is derived from an EMBL/GenBank/DDBJ whole genome shotgun (WGS) entry which is preliminary data.</text>
</comment>
<dbReference type="OrthoDB" id="473626at2759"/>
<proteinExistence type="predicted"/>
<evidence type="ECO:0000313" key="2">
    <source>
        <dbReference type="EMBL" id="OLP74815.1"/>
    </source>
</evidence>
<dbReference type="AlphaFoldDB" id="A0A1Q9BVX7"/>
<evidence type="ECO:0008006" key="4">
    <source>
        <dbReference type="Google" id="ProtNLM"/>
    </source>
</evidence>
<feature type="compositionally biased region" description="Basic and acidic residues" evidence="1">
    <location>
        <begin position="145"/>
        <end position="155"/>
    </location>
</feature>
<feature type="region of interest" description="Disordered" evidence="1">
    <location>
        <begin position="141"/>
        <end position="163"/>
    </location>
</feature>
<feature type="region of interest" description="Disordered" evidence="1">
    <location>
        <begin position="30"/>
        <end position="49"/>
    </location>
</feature>
<keyword evidence="3" id="KW-1185">Reference proteome</keyword>
<gene>
    <name evidence="2" type="ORF">AK812_SmicGene45541</name>
</gene>
<dbReference type="EMBL" id="LSRX01003176">
    <property type="protein sequence ID" value="OLP74815.1"/>
    <property type="molecule type" value="Genomic_DNA"/>
</dbReference>
<protein>
    <recommendedName>
        <fullName evidence="4">ZZ-type domain-containing protein</fullName>
    </recommendedName>
</protein>
<name>A0A1Q9BVX7_SYMMI</name>